<evidence type="ECO:0000256" key="6">
    <source>
        <dbReference type="ARBA" id="ARBA00022847"/>
    </source>
</evidence>
<dbReference type="PROSITE" id="PS50283">
    <property type="entry name" value="NA_SOLUT_SYMP_3"/>
    <property type="match status" value="1"/>
</dbReference>
<evidence type="ECO:0000256" key="5">
    <source>
        <dbReference type="ARBA" id="ARBA00022692"/>
    </source>
</evidence>
<proteinExistence type="inferred from homology"/>
<dbReference type="GO" id="GO:0015293">
    <property type="term" value="F:symporter activity"/>
    <property type="evidence" value="ECO:0007669"/>
    <property type="project" value="UniProtKB-KW"/>
</dbReference>
<dbReference type="Gene3D" id="1.20.1730.10">
    <property type="entry name" value="Sodium/glucose cotransporter"/>
    <property type="match status" value="2"/>
</dbReference>
<dbReference type="PANTHER" id="PTHR48086:SF6">
    <property type="entry name" value="CATION_ACETATE SYMPORTER ACTP"/>
    <property type="match status" value="1"/>
</dbReference>
<feature type="transmembrane region" description="Helical" evidence="10">
    <location>
        <begin position="6"/>
        <end position="27"/>
    </location>
</feature>
<comment type="subcellular location">
    <subcellularLocation>
        <location evidence="1">Cell membrane</location>
        <topology evidence="1">Multi-pass membrane protein</topology>
    </subcellularLocation>
</comment>
<sequence length="641" mass="68789">MIYNASPFAVAIFVAFVLGVLWLSSFFAKKTQTSQGYYAAGGDIHWGVNGIAFAGDYLSAASFLGICGMIAFSGYDGFLYSIGYLAGWVVALFIVAEPLKRYGKYTFTDALNFKYNSRGIHLTAAISTLIVSICYLIPQMVGAGSLVTPLLGMPHYVGVILVGAIVIFIVATAGMASTTYVQFLKGGLLIIFSTILSICIFVHGIKNPPSEDYHKFQTINATVINENLTAIESDEYQIVGTNKNADGHFVKLNKAGVNTWWNLIEKDGNAYLEETLTVVKGKDGTELYNGEPKEAEKFYQVGHVSKLVVDGKEVTETGSVSPFKFLTTIEESTIVRFTKVIFMDNGDKVSLWYQTPTPGQEIMRPGLRFKVDKGSTFMSKLDFVSLMIALFFGTSALPHILIRYYTVSSAKAARKSTIVAITSIGFFYILTLFMGLGAMTTGVLDVQSSNMAGPLLAKFFGVAIFSIICAIAFATVLGTVSGLIVAASGAVAHDLISNYMGINLTDRGQVKAGKIAAVVVGIIAIFLGIAFKGVNVSFLVGLAFAVAASANLPAIIMMLFWKRTNAKGISASIVVGIISALTIILLSPKTFEVYGLPAASAPIPMNNPGIISIPLSFITLVVVSLMTKKNEHDWEGKGQQA</sequence>
<feature type="transmembrane region" description="Helical" evidence="10">
    <location>
        <begin position="459"/>
        <end position="492"/>
    </location>
</feature>
<dbReference type="Pfam" id="PF00474">
    <property type="entry name" value="SSF"/>
    <property type="match status" value="2"/>
</dbReference>
<feature type="transmembrane region" description="Helical" evidence="10">
    <location>
        <begin position="153"/>
        <end position="174"/>
    </location>
</feature>
<dbReference type="Proteomes" id="UP000293902">
    <property type="component" value="Chromosome"/>
</dbReference>
<dbReference type="InterPro" id="IPR038377">
    <property type="entry name" value="Na/Glc_symporter_sf"/>
</dbReference>
<organism evidence="12 13">
    <name type="scientific">Desulfobacter hydrogenophilus</name>
    <dbReference type="NCBI Taxonomy" id="2291"/>
    <lineage>
        <taxon>Bacteria</taxon>
        <taxon>Pseudomonadati</taxon>
        <taxon>Thermodesulfobacteriota</taxon>
        <taxon>Desulfobacteria</taxon>
        <taxon>Desulfobacterales</taxon>
        <taxon>Desulfobacteraceae</taxon>
        <taxon>Desulfobacter</taxon>
    </lineage>
</organism>
<dbReference type="InterPro" id="IPR001734">
    <property type="entry name" value="Na/solute_symporter"/>
</dbReference>
<keyword evidence="5 10" id="KW-0812">Transmembrane</keyword>
<evidence type="ECO:0000256" key="4">
    <source>
        <dbReference type="ARBA" id="ARBA00022475"/>
    </source>
</evidence>
<name>A0A328FGC9_9BACT</name>
<dbReference type="EMBL" id="CP036313">
    <property type="protein sequence ID" value="QBH13939.1"/>
    <property type="molecule type" value="Genomic_DNA"/>
</dbReference>
<evidence type="ECO:0000313" key="13">
    <source>
        <dbReference type="Proteomes" id="UP000248798"/>
    </source>
</evidence>
<dbReference type="Proteomes" id="UP000248798">
    <property type="component" value="Unassembled WGS sequence"/>
</dbReference>
<feature type="transmembrane region" description="Helical" evidence="10">
    <location>
        <begin position="537"/>
        <end position="561"/>
    </location>
</feature>
<evidence type="ECO:0000313" key="14">
    <source>
        <dbReference type="Proteomes" id="UP000293902"/>
    </source>
</evidence>
<dbReference type="GO" id="GO:0005886">
    <property type="term" value="C:plasma membrane"/>
    <property type="evidence" value="ECO:0007669"/>
    <property type="project" value="UniProtKB-SubCell"/>
</dbReference>
<dbReference type="AlphaFoldDB" id="A0A328FGC9"/>
<reference evidence="12 13" key="1">
    <citation type="submission" date="2018-06" db="EMBL/GenBank/DDBJ databases">
        <title>Complete Genome Sequence of Desulfobacter hydrogenophilus (DSM3380).</title>
        <authorList>
            <person name="Marietou A."/>
            <person name="Schreiber L."/>
            <person name="Marshall I."/>
            <person name="Jorgensen B."/>
        </authorList>
    </citation>
    <scope>NUCLEOTIDE SEQUENCE [LARGE SCALE GENOMIC DNA]</scope>
    <source>
        <strain evidence="12 13">DSM 3380</strain>
    </source>
</reference>
<feature type="transmembrane region" description="Helical" evidence="10">
    <location>
        <begin position="78"/>
        <end position="99"/>
    </location>
</feature>
<protein>
    <submittedName>
        <fullName evidence="12">Cation acetate symporter</fullName>
    </submittedName>
</protein>
<dbReference type="EMBL" id="QLNI01000003">
    <property type="protein sequence ID" value="RAM03648.1"/>
    <property type="molecule type" value="Genomic_DNA"/>
</dbReference>
<keyword evidence="7 10" id="KW-1133">Transmembrane helix</keyword>
<evidence type="ECO:0000256" key="8">
    <source>
        <dbReference type="ARBA" id="ARBA00023136"/>
    </source>
</evidence>
<gene>
    <name evidence="12" type="ORF">DO021_02555</name>
    <name evidence="11" type="ORF">EYB58_14000</name>
</gene>
<evidence type="ECO:0000256" key="9">
    <source>
        <dbReference type="RuleBase" id="RU362091"/>
    </source>
</evidence>
<keyword evidence="6" id="KW-0769">Symport</keyword>
<evidence type="ECO:0000256" key="1">
    <source>
        <dbReference type="ARBA" id="ARBA00004651"/>
    </source>
</evidence>
<evidence type="ECO:0000313" key="11">
    <source>
        <dbReference type="EMBL" id="QBH13939.1"/>
    </source>
</evidence>
<keyword evidence="14" id="KW-1185">Reference proteome</keyword>
<reference evidence="11 14" key="2">
    <citation type="submission" date="2019-02" db="EMBL/GenBank/DDBJ databases">
        <title>Complete genome sequence of Desulfobacter hydrogenophilus AcRS1.</title>
        <authorList>
            <person name="Marietou A."/>
            <person name="Lund M.B."/>
            <person name="Marshall I.P.G."/>
            <person name="Schreiber L."/>
            <person name="Jorgensen B."/>
        </authorList>
    </citation>
    <scope>NUCLEOTIDE SEQUENCE [LARGE SCALE GENOMIC DNA]</scope>
    <source>
        <strain evidence="11 14">AcRS1</strain>
    </source>
</reference>
<feature type="transmembrane region" description="Helical" evidence="10">
    <location>
        <begin position="383"/>
        <end position="405"/>
    </location>
</feature>
<comment type="similarity">
    <text evidence="2 9">Belongs to the sodium:solute symporter (SSF) (TC 2.A.21) family.</text>
</comment>
<dbReference type="GO" id="GO:0006847">
    <property type="term" value="P:plasma membrane acetate transport"/>
    <property type="evidence" value="ECO:0007669"/>
    <property type="project" value="TreeGrafter"/>
</dbReference>
<evidence type="ECO:0000256" key="10">
    <source>
        <dbReference type="SAM" id="Phobius"/>
    </source>
</evidence>
<dbReference type="GO" id="GO:0015123">
    <property type="term" value="F:acetate transmembrane transporter activity"/>
    <property type="evidence" value="ECO:0007669"/>
    <property type="project" value="TreeGrafter"/>
</dbReference>
<evidence type="ECO:0000256" key="2">
    <source>
        <dbReference type="ARBA" id="ARBA00006434"/>
    </source>
</evidence>
<dbReference type="RefSeq" id="WP_111953405.1">
    <property type="nucleotide sequence ID" value="NZ_CP036313.1"/>
</dbReference>
<feature type="transmembrane region" description="Helical" evidence="10">
    <location>
        <begin position="512"/>
        <end position="531"/>
    </location>
</feature>
<accession>A0A328FGC9</accession>
<dbReference type="PANTHER" id="PTHR48086">
    <property type="entry name" value="SODIUM/PROLINE SYMPORTER-RELATED"/>
    <property type="match status" value="1"/>
</dbReference>
<feature type="transmembrane region" description="Helical" evidence="10">
    <location>
        <begin position="48"/>
        <end position="72"/>
    </location>
</feature>
<evidence type="ECO:0000256" key="3">
    <source>
        <dbReference type="ARBA" id="ARBA00022448"/>
    </source>
</evidence>
<keyword evidence="4" id="KW-1003">Cell membrane</keyword>
<evidence type="ECO:0000256" key="7">
    <source>
        <dbReference type="ARBA" id="ARBA00022989"/>
    </source>
</evidence>
<feature type="transmembrane region" description="Helical" evidence="10">
    <location>
        <begin position="417"/>
        <end position="439"/>
    </location>
</feature>
<keyword evidence="3" id="KW-0813">Transport</keyword>
<dbReference type="InterPro" id="IPR050277">
    <property type="entry name" value="Sodium:Solute_Symporter"/>
</dbReference>
<feature type="transmembrane region" description="Helical" evidence="10">
    <location>
        <begin position="608"/>
        <end position="627"/>
    </location>
</feature>
<feature type="transmembrane region" description="Helical" evidence="10">
    <location>
        <begin position="120"/>
        <end position="141"/>
    </location>
</feature>
<dbReference type="CDD" id="cd11480">
    <property type="entry name" value="SLC5sbd_u4"/>
    <property type="match status" value="1"/>
</dbReference>
<evidence type="ECO:0000313" key="12">
    <source>
        <dbReference type="EMBL" id="RAM03648.1"/>
    </source>
</evidence>
<feature type="transmembrane region" description="Helical" evidence="10">
    <location>
        <begin position="568"/>
        <end position="588"/>
    </location>
</feature>
<keyword evidence="8 10" id="KW-0472">Membrane</keyword>
<dbReference type="OrthoDB" id="9764416at2"/>
<feature type="transmembrane region" description="Helical" evidence="10">
    <location>
        <begin position="186"/>
        <end position="205"/>
    </location>
</feature>